<dbReference type="EC" id="6.1.1.4" evidence="2"/>
<dbReference type="Gene3D" id="1.10.730.10">
    <property type="entry name" value="Isoleucyl-tRNA Synthetase, Domain 1"/>
    <property type="match status" value="1"/>
</dbReference>
<keyword evidence="6" id="KW-0648">Protein biosynthesis</keyword>
<dbReference type="InterPro" id="IPR002302">
    <property type="entry name" value="Leu-tRNA-ligase"/>
</dbReference>
<proteinExistence type="inferred from homology"/>
<evidence type="ECO:0000313" key="11">
    <source>
        <dbReference type="Proteomes" id="UP000034086"/>
    </source>
</evidence>
<dbReference type="PROSITE" id="PS00178">
    <property type="entry name" value="AA_TRNA_LIGASE_I"/>
    <property type="match status" value="1"/>
</dbReference>
<comment type="caution">
    <text evidence="10">The sequence shown here is derived from an EMBL/GenBank/DDBJ whole genome shotgun (WGS) entry which is preliminary data.</text>
</comment>
<dbReference type="SUPFAM" id="SSF50677">
    <property type="entry name" value="ValRS/IleRS/LeuRS editing domain"/>
    <property type="match status" value="1"/>
</dbReference>
<organism evidence="10 11">
    <name type="scientific">Candidatus Woesebacteria bacterium GW2011_GWE1_45_18</name>
    <dbReference type="NCBI Taxonomy" id="1618598"/>
    <lineage>
        <taxon>Bacteria</taxon>
        <taxon>Candidatus Woeseibacteriota</taxon>
    </lineage>
</organism>
<dbReference type="SUPFAM" id="SSF52374">
    <property type="entry name" value="Nucleotidylyl transferase"/>
    <property type="match status" value="1"/>
</dbReference>
<protein>
    <recommendedName>
        <fullName evidence="2">leucine--tRNA ligase</fullName>
        <ecNumber evidence="2">6.1.1.4</ecNumber>
    </recommendedName>
</protein>
<dbReference type="InterPro" id="IPR009008">
    <property type="entry name" value="Val/Leu/Ile-tRNA-synth_edit"/>
</dbReference>
<evidence type="ECO:0000256" key="4">
    <source>
        <dbReference type="ARBA" id="ARBA00022741"/>
    </source>
</evidence>
<keyword evidence="3 10" id="KW-0436">Ligase</keyword>
<dbReference type="GO" id="GO:0004823">
    <property type="term" value="F:leucine-tRNA ligase activity"/>
    <property type="evidence" value="ECO:0007669"/>
    <property type="project" value="UniProtKB-EC"/>
</dbReference>
<sequence length="353" mass="40890">MSRNKKYDIGAVESRWQREWEKAKLYFPSVEKAKKPFYNLWMFPYPSAEGLHAGHAFSSTGSDIYGRFMRMQGKDVFQPIGYDSFGIHSENFALKIGEHPQTMLARTIKNYERQLRSLGHGYDWTRTVTTSEPDYYKWTQWLFIELFKAGLSYRAKASVNWCPSCKTVLADEQVVSGSCERCQTVVETRELEQWFFRITEYGERLLANLDKIDWPERIKAAQRNWIGKSEGMLVEFKIDGSDAEIEVFTTRPDTLNAVTFLATSKLYQEGEREKAGRFSGKYAIDPLSGRKLPIWDTNYVAPDYGTGVIMGVPAHDERDMEFAKKYGLDIVKKEPDKSLWQKIEKEGWGKPHI</sequence>
<evidence type="ECO:0000256" key="2">
    <source>
        <dbReference type="ARBA" id="ARBA00013164"/>
    </source>
</evidence>
<dbReference type="GO" id="GO:0006429">
    <property type="term" value="P:leucyl-tRNA aminoacylation"/>
    <property type="evidence" value="ECO:0007669"/>
    <property type="project" value="InterPro"/>
</dbReference>
<dbReference type="Pfam" id="PF00133">
    <property type="entry name" value="tRNA-synt_1"/>
    <property type="match status" value="1"/>
</dbReference>
<dbReference type="PANTHER" id="PTHR43740:SF2">
    <property type="entry name" value="LEUCINE--TRNA LIGASE, MITOCHONDRIAL"/>
    <property type="match status" value="1"/>
</dbReference>
<evidence type="ECO:0000313" key="10">
    <source>
        <dbReference type="EMBL" id="KKU01365.1"/>
    </source>
</evidence>
<dbReference type="GO" id="GO:0005524">
    <property type="term" value="F:ATP binding"/>
    <property type="evidence" value="ECO:0007669"/>
    <property type="project" value="UniProtKB-KW"/>
</dbReference>
<evidence type="ECO:0000256" key="7">
    <source>
        <dbReference type="ARBA" id="ARBA00023146"/>
    </source>
</evidence>
<dbReference type="PANTHER" id="PTHR43740">
    <property type="entry name" value="LEUCYL-TRNA SYNTHETASE"/>
    <property type="match status" value="1"/>
</dbReference>
<gene>
    <name evidence="10" type="ORF">UX03_C0043G0004</name>
</gene>
<reference evidence="10 11" key="1">
    <citation type="journal article" date="2015" name="Nature">
        <title>rRNA introns, odd ribosomes, and small enigmatic genomes across a large radiation of phyla.</title>
        <authorList>
            <person name="Brown C.T."/>
            <person name="Hug L.A."/>
            <person name="Thomas B.C."/>
            <person name="Sharon I."/>
            <person name="Castelle C.J."/>
            <person name="Singh A."/>
            <person name="Wilkins M.J."/>
            <person name="Williams K.H."/>
            <person name="Banfield J.F."/>
        </authorList>
    </citation>
    <scope>NUCLEOTIDE SEQUENCE [LARGE SCALE GENOMIC DNA]</scope>
</reference>
<evidence type="ECO:0000256" key="1">
    <source>
        <dbReference type="ARBA" id="ARBA00005594"/>
    </source>
</evidence>
<feature type="domain" description="Aminoacyl-tRNA synthetase class Ia" evidence="8">
    <location>
        <begin position="16"/>
        <end position="227"/>
    </location>
</feature>
<dbReference type="GO" id="GO:0002161">
    <property type="term" value="F:aminoacyl-tRNA deacylase activity"/>
    <property type="evidence" value="ECO:0007669"/>
    <property type="project" value="InterPro"/>
</dbReference>
<dbReference type="GO" id="GO:0005829">
    <property type="term" value="C:cytosol"/>
    <property type="evidence" value="ECO:0007669"/>
    <property type="project" value="TreeGrafter"/>
</dbReference>
<keyword evidence="5" id="KW-0067">ATP-binding</keyword>
<accession>A0A0G1PY98</accession>
<dbReference type="PRINTS" id="PR00985">
    <property type="entry name" value="TRNASYNTHLEU"/>
</dbReference>
<dbReference type="Pfam" id="PF13603">
    <property type="entry name" value="tRNA-synt_1_2"/>
    <property type="match status" value="1"/>
</dbReference>
<dbReference type="AlphaFoldDB" id="A0A0G1PY98"/>
<evidence type="ECO:0000256" key="6">
    <source>
        <dbReference type="ARBA" id="ARBA00022917"/>
    </source>
</evidence>
<dbReference type="EMBL" id="LCKQ01000043">
    <property type="protein sequence ID" value="KKU01365.1"/>
    <property type="molecule type" value="Genomic_DNA"/>
</dbReference>
<dbReference type="InterPro" id="IPR002300">
    <property type="entry name" value="aa-tRNA-synth_Ia"/>
</dbReference>
<comment type="similarity">
    <text evidence="1">Belongs to the class-I aminoacyl-tRNA synthetase family.</text>
</comment>
<dbReference type="Gene3D" id="3.90.740.10">
    <property type="entry name" value="Valyl/Leucyl/Isoleucyl-tRNA synthetase, editing domain"/>
    <property type="match status" value="1"/>
</dbReference>
<dbReference type="InterPro" id="IPR001412">
    <property type="entry name" value="aa-tRNA-synth_I_CS"/>
</dbReference>
<dbReference type="Gene3D" id="3.40.50.620">
    <property type="entry name" value="HUPs"/>
    <property type="match status" value="1"/>
</dbReference>
<feature type="domain" description="Leucyl-tRNA synthetase editing" evidence="9">
    <location>
        <begin position="269"/>
        <end position="331"/>
    </location>
</feature>
<keyword evidence="4" id="KW-0547">Nucleotide-binding</keyword>
<name>A0A0G1PY98_9BACT</name>
<dbReference type="InterPro" id="IPR025709">
    <property type="entry name" value="Leu_tRNA-synth_edit"/>
</dbReference>
<evidence type="ECO:0000256" key="5">
    <source>
        <dbReference type="ARBA" id="ARBA00022840"/>
    </source>
</evidence>
<evidence type="ECO:0000259" key="9">
    <source>
        <dbReference type="Pfam" id="PF13603"/>
    </source>
</evidence>
<feature type="non-terminal residue" evidence="10">
    <location>
        <position position="353"/>
    </location>
</feature>
<dbReference type="Proteomes" id="UP000034086">
    <property type="component" value="Unassembled WGS sequence"/>
</dbReference>
<evidence type="ECO:0000256" key="3">
    <source>
        <dbReference type="ARBA" id="ARBA00022598"/>
    </source>
</evidence>
<keyword evidence="7" id="KW-0030">Aminoacyl-tRNA synthetase</keyword>
<dbReference type="InterPro" id="IPR014729">
    <property type="entry name" value="Rossmann-like_a/b/a_fold"/>
</dbReference>
<evidence type="ECO:0000259" key="8">
    <source>
        <dbReference type="Pfam" id="PF00133"/>
    </source>
</evidence>